<dbReference type="Proteomes" id="UP000027265">
    <property type="component" value="Unassembled WGS sequence"/>
</dbReference>
<dbReference type="InParanoid" id="A0A067PEQ3"/>
<reference evidence="3" key="1">
    <citation type="journal article" date="2014" name="Proc. Natl. Acad. Sci. U.S.A.">
        <title>Extensive sampling of basidiomycete genomes demonstrates inadequacy of the white-rot/brown-rot paradigm for wood decay fungi.</title>
        <authorList>
            <person name="Riley R."/>
            <person name="Salamov A.A."/>
            <person name="Brown D.W."/>
            <person name="Nagy L.G."/>
            <person name="Floudas D."/>
            <person name="Held B.W."/>
            <person name="Levasseur A."/>
            <person name="Lombard V."/>
            <person name="Morin E."/>
            <person name="Otillar R."/>
            <person name="Lindquist E.A."/>
            <person name="Sun H."/>
            <person name="LaButti K.M."/>
            <person name="Schmutz J."/>
            <person name="Jabbour D."/>
            <person name="Luo H."/>
            <person name="Baker S.E."/>
            <person name="Pisabarro A.G."/>
            <person name="Walton J.D."/>
            <person name="Blanchette R.A."/>
            <person name="Henrissat B."/>
            <person name="Martin F."/>
            <person name="Cullen D."/>
            <person name="Hibbett D.S."/>
            <person name="Grigoriev I.V."/>
        </authorList>
    </citation>
    <scope>NUCLEOTIDE SEQUENCE [LARGE SCALE GENOMIC DNA]</scope>
    <source>
        <strain evidence="3">MUCL 33604</strain>
    </source>
</reference>
<protein>
    <submittedName>
        <fullName evidence="2">Uncharacterized protein</fullName>
    </submittedName>
</protein>
<organism evidence="2 3">
    <name type="scientific">Jaapia argillacea MUCL 33604</name>
    <dbReference type="NCBI Taxonomy" id="933084"/>
    <lineage>
        <taxon>Eukaryota</taxon>
        <taxon>Fungi</taxon>
        <taxon>Dikarya</taxon>
        <taxon>Basidiomycota</taxon>
        <taxon>Agaricomycotina</taxon>
        <taxon>Agaricomycetes</taxon>
        <taxon>Agaricomycetidae</taxon>
        <taxon>Jaapiales</taxon>
        <taxon>Jaapiaceae</taxon>
        <taxon>Jaapia</taxon>
    </lineage>
</organism>
<name>A0A067PEQ3_9AGAM</name>
<sequence length="440" mass="49026">MARTRFYKDVIPSVPKQGVLRRPPRVKLSAEARKILKIRRKTTAMSYQEDLDNAWGEIERMKDQLAMKYSKSRLRVGMDLHGGRGSLTKGRRNKTSAWNAFVWKMRQNAGESAPRGRGALADITQNHEFRQQYEATSPEERESYVKELERHKATNAKAQRVSTRSKTNDVIHTVAVIEDELVNLGLRTGVESMLVVVKGTTNMTTKPRMFTTERIENFLAGTLKIDPGEFVTRMEGCALGGLKGAANHKNRLSSARSTLREIINTKLVEISGDTTASMKWTHYWRDIVVKHRVIVVGWPDDIPFGNLSDVVKTLSDYESLTRKWQSGKISFKALTEQEFTEMDEDRQHRIDNGEIDIPLPRKTRSDKGKQRVGSSEGGGRPQKRKGAKSREHVRSDSDSAQGEESGGERNGDGGDCGGSLATARDIVAGPSSSSNGVAGL</sequence>
<dbReference type="HOGENOM" id="CLU_033169_1_0_1"/>
<gene>
    <name evidence="2" type="ORF">JAAARDRAFT_144191</name>
</gene>
<dbReference type="AlphaFoldDB" id="A0A067PEQ3"/>
<dbReference type="OrthoDB" id="2657487at2759"/>
<dbReference type="EMBL" id="KL197920">
    <property type="protein sequence ID" value="KDQ48931.1"/>
    <property type="molecule type" value="Genomic_DNA"/>
</dbReference>
<feature type="compositionally biased region" description="Basic and acidic residues" evidence="1">
    <location>
        <begin position="388"/>
        <end position="397"/>
    </location>
</feature>
<evidence type="ECO:0000313" key="3">
    <source>
        <dbReference type="Proteomes" id="UP000027265"/>
    </source>
</evidence>
<accession>A0A067PEQ3</accession>
<evidence type="ECO:0000256" key="1">
    <source>
        <dbReference type="SAM" id="MobiDB-lite"/>
    </source>
</evidence>
<evidence type="ECO:0000313" key="2">
    <source>
        <dbReference type="EMBL" id="KDQ48931.1"/>
    </source>
</evidence>
<proteinExistence type="predicted"/>
<feature type="compositionally biased region" description="Polar residues" evidence="1">
    <location>
        <begin position="430"/>
        <end position="440"/>
    </location>
</feature>
<dbReference type="STRING" id="933084.A0A067PEQ3"/>
<keyword evidence="3" id="KW-1185">Reference proteome</keyword>
<feature type="region of interest" description="Disordered" evidence="1">
    <location>
        <begin position="342"/>
        <end position="440"/>
    </location>
</feature>